<sequence>MRRAFRSRKALSGLTQWVIDWGVLILVVVAAVWLAAGFAWGWAHAYRVFTLIDSPVHGLPWAASVIGWLLVPAIIGGVAGHVIAARIRSVKEISPNNLFKKRSWADRRRLPSLITKLGRLFHKSEQRQFLDAYVRIAHRGDWREAQDHWEIVVRDTLCTAEFADLDRTEALRLAESLCRELAWLLALSGRCLVCEARHTPPATTP</sequence>
<evidence type="ECO:0000313" key="3">
    <source>
        <dbReference type="Proteomes" id="UP000772196"/>
    </source>
</evidence>
<feature type="transmembrane region" description="Helical" evidence="1">
    <location>
        <begin position="21"/>
        <end position="41"/>
    </location>
</feature>
<keyword evidence="1" id="KW-0812">Transmembrane</keyword>
<name>A0ABX1H4E8_9ACTN</name>
<dbReference type="InterPro" id="IPR046280">
    <property type="entry name" value="DUF6313"/>
</dbReference>
<organism evidence="2 3">
    <name type="scientific">Streptomyces physcomitrii</name>
    <dbReference type="NCBI Taxonomy" id="2724184"/>
    <lineage>
        <taxon>Bacteria</taxon>
        <taxon>Bacillati</taxon>
        <taxon>Actinomycetota</taxon>
        <taxon>Actinomycetes</taxon>
        <taxon>Kitasatosporales</taxon>
        <taxon>Streptomycetaceae</taxon>
        <taxon>Streptomyces</taxon>
    </lineage>
</organism>
<accession>A0ABX1H4E8</accession>
<comment type="caution">
    <text evidence="2">The sequence shown here is derived from an EMBL/GenBank/DDBJ whole genome shotgun (WGS) entry which is preliminary data.</text>
</comment>
<dbReference type="Proteomes" id="UP000772196">
    <property type="component" value="Unassembled WGS sequence"/>
</dbReference>
<reference evidence="2 3" key="1">
    <citation type="submission" date="2020-04" db="EMBL/GenBank/DDBJ databases">
        <title>Phylogenetic Diversity and Antibacterial Activity against Ralstonia solanacearum of Endophytic Actinomycete Isolated from Moss.</title>
        <authorList>
            <person name="Zhuang X."/>
        </authorList>
    </citation>
    <scope>NUCLEOTIDE SEQUENCE [LARGE SCALE GENOMIC DNA]</scope>
    <source>
        <strain evidence="2 3">LD120</strain>
    </source>
</reference>
<keyword evidence="1" id="KW-0472">Membrane</keyword>
<evidence type="ECO:0000313" key="2">
    <source>
        <dbReference type="EMBL" id="NKI43239.1"/>
    </source>
</evidence>
<keyword evidence="1" id="KW-1133">Transmembrane helix</keyword>
<proteinExistence type="predicted"/>
<feature type="transmembrane region" description="Helical" evidence="1">
    <location>
        <begin position="61"/>
        <end position="84"/>
    </location>
</feature>
<dbReference type="EMBL" id="JAAWWP010000011">
    <property type="protein sequence ID" value="NKI43239.1"/>
    <property type="molecule type" value="Genomic_DNA"/>
</dbReference>
<gene>
    <name evidence="2" type="ORF">HFV08_18740</name>
</gene>
<protein>
    <submittedName>
        <fullName evidence="2">Uncharacterized protein</fullName>
    </submittedName>
</protein>
<dbReference type="Pfam" id="PF19832">
    <property type="entry name" value="DUF6313"/>
    <property type="match status" value="1"/>
</dbReference>
<keyword evidence="3" id="KW-1185">Reference proteome</keyword>
<evidence type="ECO:0000256" key="1">
    <source>
        <dbReference type="SAM" id="Phobius"/>
    </source>
</evidence>